<name>A0A561BR13_9ACTN</name>
<dbReference type="Proteomes" id="UP000318380">
    <property type="component" value="Unassembled WGS sequence"/>
</dbReference>
<organism evidence="1 2">
    <name type="scientific">Kribbella amoyensis</name>
    <dbReference type="NCBI Taxonomy" id="996641"/>
    <lineage>
        <taxon>Bacteria</taxon>
        <taxon>Bacillati</taxon>
        <taxon>Actinomycetota</taxon>
        <taxon>Actinomycetes</taxon>
        <taxon>Propionibacteriales</taxon>
        <taxon>Kribbellaceae</taxon>
        <taxon>Kribbella</taxon>
    </lineage>
</organism>
<dbReference type="RefSeq" id="WP_170284641.1">
    <property type="nucleotide sequence ID" value="NZ_VIVK01000001.1"/>
</dbReference>
<evidence type="ECO:0000313" key="1">
    <source>
        <dbReference type="EMBL" id="TWD81316.1"/>
    </source>
</evidence>
<protein>
    <submittedName>
        <fullName evidence="1">Uncharacterized protein</fullName>
    </submittedName>
</protein>
<comment type="caution">
    <text evidence="1">The sequence shown here is derived from an EMBL/GenBank/DDBJ whole genome shotgun (WGS) entry which is preliminary data.</text>
</comment>
<accession>A0A561BR13</accession>
<reference evidence="1 2" key="1">
    <citation type="submission" date="2019-06" db="EMBL/GenBank/DDBJ databases">
        <title>Sequencing the genomes of 1000 actinobacteria strains.</title>
        <authorList>
            <person name="Klenk H.-P."/>
        </authorList>
    </citation>
    <scope>NUCLEOTIDE SEQUENCE [LARGE SCALE GENOMIC DNA]</scope>
    <source>
        <strain evidence="1 2">DSM 24683</strain>
    </source>
</reference>
<dbReference type="EMBL" id="VIVK01000001">
    <property type="protein sequence ID" value="TWD81316.1"/>
    <property type="molecule type" value="Genomic_DNA"/>
</dbReference>
<evidence type="ECO:0000313" key="2">
    <source>
        <dbReference type="Proteomes" id="UP000318380"/>
    </source>
</evidence>
<proteinExistence type="predicted"/>
<gene>
    <name evidence="1" type="ORF">FB561_2428</name>
</gene>
<keyword evidence="2" id="KW-1185">Reference proteome</keyword>
<sequence>MASTEPLLVPIGHDVGALYTDEGGRRQQVRAGLDLVELADPEYVVWLLAHGIDDADRPTRSSVTATAARLELTADDTGAITDRLVADGLLAELDPEAESAVEFARGHQLVPLLMGLGPDAGEGTLQAIGLYGRPIAQVSGAVYDVWAWSHLTPQLWVGCQDAAEVARRVGVTAPAEIEARAVLTGILKSVHGLLCVRAAYLDRREFA</sequence>
<dbReference type="AlphaFoldDB" id="A0A561BR13"/>